<sequence length="98" mass="11515">MVVANRIERIQRSFLWGDNAVKQKFHAVRSMDVRKRKGNGGLGIGRILDKNMALLAKRIWRFDKDDNTSWRRVVCLNYGVDETSLFWSVQDFKMPPFL</sequence>
<proteinExistence type="predicted"/>
<comment type="caution">
    <text evidence="1">The sequence shown here is derived from an EMBL/GenBank/DDBJ whole genome shotgun (WGS) entry which is preliminary data.</text>
</comment>
<dbReference type="Proteomes" id="UP001280121">
    <property type="component" value="Unassembled WGS sequence"/>
</dbReference>
<organism evidence="1 2">
    <name type="scientific">Dipteronia dyeriana</name>
    <dbReference type="NCBI Taxonomy" id="168575"/>
    <lineage>
        <taxon>Eukaryota</taxon>
        <taxon>Viridiplantae</taxon>
        <taxon>Streptophyta</taxon>
        <taxon>Embryophyta</taxon>
        <taxon>Tracheophyta</taxon>
        <taxon>Spermatophyta</taxon>
        <taxon>Magnoliopsida</taxon>
        <taxon>eudicotyledons</taxon>
        <taxon>Gunneridae</taxon>
        <taxon>Pentapetalae</taxon>
        <taxon>rosids</taxon>
        <taxon>malvids</taxon>
        <taxon>Sapindales</taxon>
        <taxon>Sapindaceae</taxon>
        <taxon>Hippocastanoideae</taxon>
        <taxon>Acereae</taxon>
        <taxon>Dipteronia</taxon>
    </lineage>
</organism>
<protein>
    <submittedName>
        <fullName evidence="1">Uncharacterized protein</fullName>
    </submittedName>
</protein>
<gene>
    <name evidence="1" type="ORF">Ddye_026686</name>
</gene>
<evidence type="ECO:0000313" key="2">
    <source>
        <dbReference type="Proteomes" id="UP001280121"/>
    </source>
</evidence>
<dbReference type="EMBL" id="JANJYI010000008">
    <property type="protein sequence ID" value="KAK2638891.1"/>
    <property type="molecule type" value="Genomic_DNA"/>
</dbReference>
<keyword evidence="2" id="KW-1185">Reference proteome</keyword>
<dbReference type="AlphaFoldDB" id="A0AAD9TMU1"/>
<evidence type="ECO:0000313" key="1">
    <source>
        <dbReference type="EMBL" id="KAK2638891.1"/>
    </source>
</evidence>
<reference evidence="1" key="1">
    <citation type="journal article" date="2023" name="Plant J.">
        <title>Genome sequences and population genomics provide insights into the demographic history, inbreeding, and mutation load of two 'living fossil' tree species of Dipteronia.</title>
        <authorList>
            <person name="Feng Y."/>
            <person name="Comes H.P."/>
            <person name="Chen J."/>
            <person name="Zhu S."/>
            <person name="Lu R."/>
            <person name="Zhang X."/>
            <person name="Li P."/>
            <person name="Qiu J."/>
            <person name="Olsen K.M."/>
            <person name="Qiu Y."/>
        </authorList>
    </citation>
    <scope>NUCLEOTIDE SEQUENCE</scope>
    <source>
        <strain evidence="1">KIB01</strain>
    </source>
</reference>
<accession>A0AAD9TMU1</accession>
<name>A0AAD9TMU1_9ROSI</name>